<protein>
    <submittedName>
        <fullName evidence="1">Uncharacterized protein</fullName>
    </submittedName>
</protein>
<dbReference type="AlphaFoldDB" id="A0A1B7LAD0"/>
<accession>A0A1B7LAD0</accession>
<comment type="caution">
    <text evidence="1">The sequence shown here is derived from an EMBL/GenBank/DDBJ whole genome shotgun (WGS) entry which is preliminary data.</text>
</comment>
<dbReference type="EMBL" id="LYVF01000204">
    <property type="protein sequence ID" value="OAT79285.1"/>
    <property type="molecule type" value="Genomic_DNA"/>
</dbReference>
<dbReference type="OrthoDB" id="413240at186801"/>
<evidence type="ECO:0000313" key="1">
    <source>
        <dbReference type="EMBL" id="OAT79285.1"/>
    </source>
</evidence>
<name>A0A1B7LAD0_9FIRM</name>
<organism evidence="1 2">
    <name type="scientific">Desulfotomaculum copahuensis</name>
    <dbReference type="NCBI Taxonomy" id="1838280"/>
    <lineage>
        <taxon>Bacteria</taxon>
        <taxon>Bacillati</taxon>
        <taxon>Bacillota</taxon>
        <taxon>Clostridia</taxon>
        <taxon>Eubacteriales</taxon>
        <taxon>Desulfotomaculaceae</taxon>
        <taxon>Desulfotomaculum</taxon>
    </lineage>
</organism>
<keyword evidence="2" id="KW-1185">Reference proteome</keyword>
<proteinExistence type="predicted"/>
<dbReference type="STRING" id="1838280.A6M21_16390"/>
<gene>
    <name evidence="1" type="ORF">A6M21_16390</name>
</gene>
<dbReference type="Proteomes" id="UP000078532">
    <property type="component" value="Unassembled WGS sequence"/>
</dbReference>
<reference evidence="1 2" key="1">
    <citation type="submission" date="2016-04" db="EMBL/GenBank/DDBJ databases">
        <authorList>
            <person name="Evans L.H."/>
            <person name="Alamgir A."/>
            <person name="Owens N."/>
            <person name="Weber N.D."/>
            <person name="Virtaneva K."/>
            <person name="Barbian K."/>
            <person name="Babar A."/>
            <person name="Rosenke K."/>
        </authorList>
    </citation>
    <scope>NUCLEOTIDE SEQUENCE [LARGE SCALE GENOMIC DNA]</scope>
    <source>
        <strain evidence="1 2">LMa1</strain>
    </source>
</reference>
<sequence>MDWVKPPDNLLWRWSVSFVERLEGGCYHEFIRQDLPSMLAQAGLHLLAYDEADTIGMFLLSTRP</sequence>
<dbReference type="RefSeq" id="WP_066671965.1">
    <property type="nucleotide sequence ID" value="NZ_LYVF01000204.1"/>
</dbReference>
<evidence type="ECO:0000313" key="2">
    <source>
        <dbReference type="Proteomes" id="UP000078532"/>
    </source>
</evidence>